<dbReference type="AlphaFoldDB" id="A0A6P7HPA4"/>
<gene>
    <name evidence="6" type="primary">LOC114428316</name>
</gene>
<feature type="region of interest" description="Disordered" evidence="1">
    <location>
        <begin position="124"/>
        <end position="200"/>
    </location>
</feature>
<keyword evidence="3" id="KW-0732">Signal</keyword>
<feature type="compositionally biased region" description="Low complexity" evidence="1">
    <location>
        <begin position="144"/>
        <end position="156"/>
    </location>
</feature>
<protein>
    <submittedName>
        <fullName evidence="6">Endochitinase A-like</fullName>
    </submittedName>
</protein>
<name>A0A6P7HPA4_9TELE</name>
<dbReference type="PANTHER" id="PTHR11422">
    <property type="entry name" value="T-CELL SURFACE GLYCOPROTEIN CD4"/>
    <property type="match status" value="1"/>
</dbReference>
<dbReference type="SUPFAM" id="SSF101447">
    <property type="entry name" value="Formin homology 2 domain (FH2 domain)"/>
    <property type="match status" value="1"/>
</dbReference>
<dbReference type="InterPro" id="IPR013783">
    <property type="entry name" value="Ig-like_fold"/>
</dbReference>
<keyword evidence="2" id="KW-0812">Transmembrane</keyword>
<feature type="compositionally biased region" description="Pro residues" evidence="1">
    <location>
        <begin position="131"/>
        <end position="143"/>
    </location>
</feature>
<keyword evidence="2" id="KW-0472">Membrane</keyword>
<organism evidence="5 6">
    <name type="scientific">Parambassis ranga</name>
    <name type="common">Indian glassy fish</name>
    <dbReference type="NCBI Taxonomy" id="210632"/>
    <lineage>
        <taxon>Eukaryota</taxon>
        <taxon>Metazoa</taxon>
        <taxon>Chordata</taxon>
        <taxon>Craniata</taxon>
        <taxon>Vertebrata</taxon>
        <taxon>Euteleostomi</taxon>
        <taxon>Actinopterygii</taxon>
        <taxon>Neopterygii</taxon>
        <taxon>Teleostei</taxon>
        <taxon>Neoteleostei</taxon>
        <taxon>Acanthomorphata</taxon>
        <taxon>Ovalentaria</taxon>
        <taxon>Ambassidae</taxon>
        <taxon>Parambassis</taxon>
    </lineage>
</organism>
<sequence>MAAFRWTEMSLFVMMMLPFTETRQTVTVREQQDVTLPCRDRKDLNDQCHNITWLFNKLGTGPAVTLWEHGKIHKDSADKSDRLTLTADCSLVIKKVRAEDAGLYACRQFNTSGHEVGQGSLINLSVSHSTKPPPPPPPPPPPTTTTTITTTTAATSKPPPPATTVRQTTTTMMMTTRTAATTTQTMSASATTDSSLEPPEKSNPALIITAVGLAALVIAAVAVIMWRRAKGTRTRSGDDVAGAADAEAADAEAADAVYYASISHATDSSSARLPERDAVIYSTVQAPVSSAAASVDPAHLYASVNKTRGLTADGLY</sequence>
<dbReference type="InterPro" id="IPR007110">
    <property type="entry name" value="Ig-like_dom"/>
</dbReference>
<dbReference type="PANTHER" id="PTHR11422:SF11">
    <property type="entry name" value="IG-LIKE DOMAIN-CONTAINING PROTEIN"/>
    <property type="match status" value="1"/>
</dbReference>
<dbReference type="RefSeq" id="XP_028252417.1">
    <property type="nucleotide sequence ID" value="XM_028396616.1"/>
</dbReference>
<dbReference type="Pfam" id="PF07686">
    <property type="entry name" value="V-set"/>
    <property type="match status" value="1"/>
</dbReference>
<dbReference type="SUPFAM" id="SSF48726">
    <property type="entry name" value="Immunoglobulin"/>
    <property type="match status" value="1"/>
</dbReference>
<evidence type="ECO:0000313" key="5">
    <source>
        <dbReference type="Proteomes" id="UP000515145"/>
    </source>
</evidence>
<feature type="transmembrane region" description="Helical" evidence="2">
    <location>
        <begin position="205"/>
        <end position="226"/>
    </location>
</feature>
<evidence type="ECO:0000256" key="3">
    <source>
        <dbReference type="SAM" id="SignalP"/>
    </source>
</evidence>
<accession>A0A6P7HPA4</accession>
<dbReference type="InterPro" id="IPR003599">
    <property type="entry name" value="Ig_sub"/>
</dbReference>
<dbReference type="InterPro" id="IPR036179">
    <property type="entry name" value="Ig-like_dom_sf"/>
</dbReference>
<evidence type="ECO:0000259" key="4">
    <source>
        <dbReference type="PROSITE" id="PS50835"/>
    </source>
</evidence>
<dbReference type="Gene3D" id="2.60.40.10">
    <property type="entry name" value="Immunoglobulins"/>
    <property type="match status" value="1"/>
</dbReference>
<dbReference type="OrthoDB" id="8869347at2759"/>
<feature type="chain" id="PRO_5028071273" evidence="3">
    <location>
        <begin position="23"/>
        <end position="316"/>
    </location>
</feature>
<keyword evidence="5" id="KW-1185">Reference proteome</keyword>
<evidence type="ECO:0000313" key="6">
    <source>
        <dbReference type="RefSeq" id="XP_028252417.1"/>
    </source>
</evidence>
<dbReference type="GeneID" id="114428316"/>
<evidence type="ECO:0000256" key="1">
    <source>
        <dbReference type="SAM" id="MobiDB-lite"/>
    </source>
</evidence>
<dbReference type="InParanoid" id="A0A6P7HPA4"/>
<dbReference type="PROSITE" id="PS50835">
    <property type="entry name" value="IG_LIKE"/>
    <property type="match status" value="1"/>
</dbReference>
<feature type="domain" description="Ig-like" evidence="4">
    <location>
        <begin position="18"/>
        <end position="127"/>
    </location>
</feature>
<dbReference type="SMART" id="SM00409">
    <property type="entry name" value="IG"/>
    <property type="match status" value="1"/>
</dbReference>
<dbReference type="SMART" id="SM00406">
    <property type="entry name" value="IGv"/>
    <property type="match status" value="1"/>
</dbReference>
<dbReference type="Proteomes" id="UP000515145">
    <property type="component" value="Chromosome 24"/>
</dbReference>
<keyword evidence="2" id="KW-1133">Transmembrane helix</keyword>
<feature type="compositionally biased region" description="Low complexity" evidence="1">
    <location>
        <begin position="163"/>
        <end position="192"/>
    </location>
</feature>
<evidence type="ECO:0000256" key="2">
    <source>
        <dbReference type="SAM" id="Phobius"/>
    </source>
</evidence>
<feature type="signal peptide" evidence="3">
    <location>
        <begin position="1"/>
        <end position="22"/>
    </location>
</feature>
<reference evidence="6" key="1">
    <citation type="submission" date="2025-08" db="UniProtKB">
        <authorList>
            <consortium name="RefSeq"/>
        </authorList>
    </citation>
    <scope>IDENTIFICATION</scope>
</reference>
<dbReference type="InterPro" id="IPR013106">
    <property type="entry name" value="Ig_V-set"/>
</dbReference>
<proteinExistence type="predicted"/>